<keyword evidence="1" id="KW-0233">DNA recombination</keyword>
<dbReference type="InterPro" id="IPR002104">
    <property type="entry name" value="Integrase_catalytic"/>
</dbReference>
<reference evidence="4 6" key="3">
    <citation type="submission" date="2023-06" db="EMBL/GenBank/DDBJ databases">
        <title>Itaconate inhibition of nontuberculous mycobacteria.</title>
        <authorList>
            <person name="Breen P."/>
            <person name="Zimbric M."/>
            <person name="Caverly L."/>
        </authorList>
    </citation>
    <scope>NUCLEOTIDE SEQUENCE [LARGE SCALE GENOMIC DNA]</scope>
    <source>
        <strain evidence="4 6">FLAC1071</strain>
    </source>
</reference>
<evidence type="ECO:0000313" key="6">
    <source>
        <dbReference type="Proteomes" id="UP001529272"/>
    </source>
</evidence>
<feature type="domain" description="Tyr recombinase" evidence="2">
    <location>
        <begin position="105"/>
        <end position="157"/>
    </location>
</feature>
<dbReference type="SUPFAM" id="SSF56349">
    <property type="entry name" value="DNA breaking-rejoining enzymes"/>
    <property type="match status" value="1"/>
</dbReference>
<evidence type="ECO:0000259" key="2">
    <source>
        <dbReference type="Pfam" id="PF00589"/>
    </source>
</evidence>
<name>A0A220XTR8_MYCIT</name>
<evidence type="ECO:0000313" key="3">
    <source>
        <dbReference type="EMBL" id="ASL14672.1"/>
    </source>
</evidence>
<sequence length="158" mass="17487">MLRDYLAEHPHRDEPDAPLWPAMVLIRPRPTGVRATPGEPGAATTGVEEIAPSTTAKSRAPRQANALADLSVEDAEKRLVLDWDQPLRHTTFYIAVYRPAVLRANRLTPTTNVDPDQSFHSLRHTYASLCLAAGIRPIDIAELMGHRDVETTLTVYAT</sequence>
<dbReference type="RefSeq" id="WP_226057894.1">
    <property type="nucleotide sequence ID" value="NZ_CP012885.2"/>
</dbReference>
<dbReference type="Proteomes" id="UP001529272">
    <property type="component" value="Unassembled WGS sequence"/>
</dbReference>
<dbReference type="Pfam" id="PF00589">
    <property type="entry name" value="Phage_integrase"/>
    <property type="match status" value="1"/>
</dbReference>
<protein>
    <submittedName>
        <fullName evidence="3">Phage integrase family protein</fullName>
    </submittedName>
    <submittedName>
        <fullName evidence="4">Tyrosine-type recombinase/integrase</fullName>
    </submittedName>
</protein>
<dbReference type="EMBL" id="CP015267">
    <property type="protein sequence ID" value="ASL14672.1"/>
    <property type="molecule type" value="Genomic_DNA"/>
</dbReference>
<dbReference type="Proteomes" id="UP000198286">
    <property type="component" value="Chromosome"/>
</dbReference>
<dbReference type="InterPro" id="IPR011010">
    <property type="entry name" value="DNA_brk_join_enz"/>
</dbReference>
<evidence type="ECO:0000313" key="4">
    <source>
        <dbReference type="EMBL" id="MDM3927279.1"/>
    </source>
</evidence>
<reference evidence="4" key="4">
    <citation type="submission" date="2023-06" db="EMBL/GenBank/DDBJ databases">
        <authorList>
            <person name="Spilker T."/>
        </authorList>
    </citation>
    <scope>NUCLEOTIDE SEQUENCE</scope>
    <source>
        <strain evidence="4">FLAC1071</strain>
    </source>
</reference>
<reference evidence="3 5" key="1">
    <citation type="journal article" date="2017" name="Lancet Infect. Dis.">
        <title>Global outbreak of severe Mycobacterium chimaera disease after cardiac surgery: a molecular epidemiological study.</title>
        <authorList>
            <person name="van Ingen J."/>
            <person name="Kohl T."/>
            <person name="Kranzer K."/>
            <person name="Hasse B."/>
            <person name="Keller P."/>
            <person name="Szafranska A."/>
            <person name="Hillemann D."/>
            <person name="Chand M."/>
            <person name="Schreiber P."/>
            <person name="Sommerstein R."/>
            <person name="Berger C."/>
            <person name="Genoni M."/>
            <person name="Ruegg C."/>
            <person name="Troillet N."/>
            <person name="Widmer A.F."/>
            <person name="Becker S.L."/>
            <person name="Herrmann M."/>
            <person name="Eckmanns T."/>
            <person name="Haller S."/>
            <person name="Hoeller C."/>
            <person name="Debast S.B."/>
            <person name="Wolfhagen M.J."/>
            <person name="Hopman J."/>
            <person name="Kluytmans J."/>
            <person name="Langelaar M."/>
            <person name="Notermans D.W."/>
            <person name="ten Oever J."/>
            <person name="van den Barselaar P."/>
            <person name="Vonk A.B.A."/>
            <person name="Vos M.C."/>
            <person name="Ahmed N."/>
            <person name="Brown T."/>
            <person name="Crook D."/>
            <person name="Lamagni T."/>
            <person name="Phin N."/>
            <person name="Smith E.G."/>
            <person name="Zambon M."/>
            <person name="Serr A."/>
            <person name="Goetting T."/>
            <person name="Ebner W."/>
            <person name="Thuermer A."/>
            <person name="Utpatel C."/>
            <person name="Sproer C."/>
            <person name="Bunk B."/>
            <person name="Nubel U."/>
            <person name="Bloemberg G."/>
            <person name="Bottger E."/>
            <person name="Niemann S."/>
            <person name="Wagner D."/>
            <person name="Sax H."/>
        </authorList>
    </citation>
    <scope>NUCLEOTIDE SEQUENCE [LARGE SCALE GENOMIC DNA]</scope>
    <source>
        <strain evidence="3 5">ZUERICH-2</strain>
    </source>
</reference>
<reference evidence="6" key="2">
    <citation type="submission" date="2023-06" db="EMBL/GenBank/DDBJ databases">
        <title>Itaconate inhibition of nontuberculous mycobacteria.</title>
        <authorList>
            <person name="Spilker T."/>
        </authorList>
    </citation>
    <scope>NUCLEOTIDE SEQUENCE [LARGE SCALE GENOMIC DNA]</scope>
    <source>
        <strain evidence="6">FLAC1071</strain>
    </source>
</reference>
<dbReference type="GO" id="GO:0006310">
    <property type="term" value="P:DNA recombination"/>
    <property type="evidence" value="ECO:0007669"/>
    <property type="project" value="UniProtKB-KW"/>
</dbReference>
<evidence type="ECO:0000256" key="1">
    <source>
        <dbReference type="ARBA" id="ARBA00023172"/>
    </source>
</evidence>
<dbReference type="GO" id="GO:0015074">
    <property type="term" value="P:DNA integration"/>
    <property type="evidence" value="ECO:0007669"/>
    <property type="project" value="InterPro"/>
</dbReference>
<dbReference type="EMBL" id="JASZZX010000012">
    <property type="protein sequence ID" value="MDM3927279.1"/>
    <property type="molecule type" value="Genomic_DNA"/>
</dbReference>
<dbReference type="GO" id="GO:0003677">
    <property type="term" value="F:DNA binding"/>
    <property type="evidence" value="ECO:0007669"/>
    <property type="project" value="InterPro"/>
</dbReference>
<accession>A0A220XTR8</accession>
<dbReference type="InterPro" id="IPR013762">
    <property type="entry name" value="Integrase-like_cat_sf"/>
</dbReference>
<dbReference type="AlphaFoldDB" id="A0A220XTR8"/>
<gene>
    <name evidence="3" type="ORF">MYCOZU2_02257</name>
    <name evidence="4" type="ORF">QRB35_14765</name>
</gene>
<dbReference type="Gene3D" id="1.10.443.10">
    <property type="entry name" value="Intergrase catalytic core"/>
    <property type="match status" value="1"/>
</dbReference>
<keyword evidence="6" id="KW-1185">Reference proteome</keyword>
<proteinExistence type="predicted"/>
<evidence type="ECO:0000313" key="5">
    <source>
        <dbReference type="Proteomes" id="UP000198286"/>
    </source>
</evidence>
<organism evidence="3 5">
    <name type="scientific">Mycobacterium intracellulare subsp. chimaera</name>
    <dbReference type="NCBI Taxonomy" id="222805"/>
    <lineage>
        <taxon>Bacteria</taxon>
        <taxon>Bacillati</taxon>
        <taxon>Actinomycetota</taxon>
        <taxon>Actinomycetes</taxon>
        <taxon>Mycobacteriales</taxon>
        <taxon>Mycobacteriaceae</taxon>
        <taxon>Mycobacterium</taxon>
        <taxon>Mycobacterium avium complex (MAC)</taxon>
    </lineage>
</organism>